<protein>
    <recommendedName>
        <fullName evidence="1">FAD-dependent thymidylate synthase</fullName>
        <ecNumber evidence="1">2.1.1.148</ecNumber>
    </recommendedName>
</protein>
<dbReference type="AlphaFoldDB" id="A0A9C9EKL6"/>
<sequence>MKVILAGFNVDVDALKQRGKKNIILTPESISAAYARISRSPKSVEELREDARREVNKARFSNKRIIFGMGHHSVAEHAVFNFDVIGVSRLAVEELESYRLCSYTEKSQRYVTLKGDFVIPERLKNSSLEDDFTSMVELQNKFYKHLFTRITQYNIDHAEHPPKSRREYRLLENLAKEDARYILPLATQTQVGATINARNLELMIRRFASSGLEEIKTLGRKFFELVKDIAPSIVLFCSANDYDQKTYPELRRYARKYSLKSTGSRKTRGVRLVDYTRDADDKILAALLFRSSGMDYAACRRTVRKMTRKEKNELFKKACRYVELYDTMLREFEYARLTCEMVISAAAFGQMKRHRLATIVCQGYDPNLGVTIPDSVKKIGEVKRFTEIVKRTEMVYKKIERRFPGIGRYILTNAHQKRILMAMNLRELYHISRLREDPTAQWDIRGKVKEISALAKKIMPITTQLLGGKEEYPLLYKKLFGKFPRVKKVPEL</sequence>
<dbReference type="PANTHER" id="PTHR34934">
    <property type="entry name" value="FLAVIN-DEPENDENT THYMIDYLATE SYNTHASE"/>
    <property type="match status" value="1"/>
</dbReference>
<proteinExistence type="predicted"/>
<gene>
    <name evidence="2" type="primary">thyX</name>
    <name evidence="2" type="ORF">ENI34_00445</name>
</gene>
<evidence type="ECO:0000313" key="2">
    <source>
        <dbReference type="EMBL" id="HEC77595.1"/>
    </source>
</evidence>
<dbReference type="Proteomes" id="UP000885826">
    <property type="component" value="Unassembled WGS sequence"/>
</dbReference>
<dbReference type="GO" id="GO:0050660">
    <property type="term" value="F:flavin adenine dinucleotide binding"/>
    <property type="evidence" value="ECO:0007669"/>
    <property type="project" value="UniProtKB-UniRule"/>
</dbReference>
<accession>A0A9C9EKL6</accession>
<reference evidence="2" key="1">
    <citation type="journal article" date="2020" name="mSystems">
        <title>Genome- and Community-Level Interaction Insights into Carbon Utilization and Element Cycling Functions of Hydrothermarchaeota in Hydrothermal Sediment.</title>
        <authorList>
            <person name="Zhou Z."/>
            <person name="Liu Y."/>
            <person name="Xu W."/>
            <person name="Pan J."/>
            <person name="Luo Z.H."/>
            <person name="Li M."/>
        </authorList>
    </citation>
    <scope>NUCLEOTIDE SEQUENCE</scope>
    <source>
        <strain evidence="2">HyVt-388</strain>
    </source>
</reference>
<comment type="caution">
    <text evidence="2">The sequence shown here is derived from an EMBL/GenBank/DDBJ whole genome shotgun (WGS) entry which is preliminary data.</text>
</comment>
<dbReference type="EC" id="2.1.1.148" evidence="1"/>
<name>A0A9C9EKL6_UNCW3</name>
<keyword evidence="2" id="KW-0808">Transferase</keyword>
<dbReference type="Gene3D" id="3.30.1360.170">
    <property type="match status" value="2"/>
</dbReference>
<evidence type="ECO:0000256" key="1">
    <source>
        <dbReference type="NCBIfam" id="TIGR02170"/>
    </source>
</evidence>
<dbReference type="GO" id="GO:0006231">
    <property type="term" value="P:dTMP biosynthetic process"/>
    <property type="evidence" value="ECO:0007669"/>
    <property type="project" value="UniProtKB-UniRule"/>
</dbReference>
<dbReference type="CDD" id="cd20175">
    <property type="entry name" value="ThyX"/>
    <property type="match status" value="2"/>
</dbReference>
<dbReference type="GO" id="GO:0032259">
    <property type="term" value="P:methylation"/>
    <property type="evidence" value="ECO:0007669"/>
    <property type="project" value="UniProtKB-KW"/>
</dbReference>
<keyword evidence="2" id="KW-0489">Methyltransferase</keyword>
<dbReference type="SUPFAM" id="SSF69796">
    <property type="entry name" value="Thymidylate synthase-complementing protein Thy1"/>
    <property type="match status" value="2"/>
</dbReference>
<dbReference type="GO" id="GO:0004799">
    <property type="term" value="F:thymidylate synthase activity"/>
    <property type="evidence" value="ECO:0007669"/>
    <property type="project" value="TreeGrafter"/>
</dbReference>
<dbReference type="InterPro" id="IPR036098">
    <property type="entry name" value="Thymidylate_synthase_ThyX_sf"/>
</dbReference>
<evidence type="ECO:0000313" key="3">
    <source>
        <dbReference type="Proteomes" id="UP000885826"/>
    </source>
</evidence>
<dbReference type="Pfam" id="PF02511">
    <property type="entry name" value="Thy1"/>
    <property type="match status" value="2"/>
</dbReference>
<dbReference type="PROSITE" id="PS51331">
    <property type="entry name" value="THYX"/>
    <property type="match status" value="2"/>
</dbReference>
<dbReference type="GO" id="GO:0070402">
    <property type="term" value="F:NADPH binding"/>
    <property type="evidence" value="ECO:0007669"/>
    <property type="project" value="TreeGrafter"/>
</dbReference>
<dbReference type="EMBL" id="DRIG01000006">
    <property type="protein sequence ID" value="HEC77595.1"/>
    <property type="molecule type" value="Genomic_DNA"/>
</dbReference>
<dbReference type="NCBIfam" id="TIGR02170">
    <property type="entry name" value="thyX"/>
    <property type="match status" value="1"/>
</dbReference>
<dbReference type="InterPro" id="IPR003669">
    <property type="entry name" value="Thymidylate_synthase_ThyX"/>
</dbReference>
<dbReference type="PANTHER" id="PTHR34934:SF1">
    <property type="entry name" value="FLAVIN-DEPENDENT THYMIDYLATE SYNTHASE"/>
    <property type="match status" value="1"/>
</dbReference>
<organism evidence="2 3">
    <name type="scientific">candidate division WOR-3 bacterium</name>
    <dbReference type="NCBI Taxonomy" id="2052148"/>
    <lineage>
        <taxon>Bacteria</taxon>
        <taxon>Bacteria division WOR-3</taxon>
    </lineage>
</organism>
<dbReference type="GO" id="GO:0050797">
    <property type="term" value="F:thymidylate synthase (FAD) activity"/>
    <property type="evidence" value="ECO:0007669"/>
    <property type="project" value="UniProtKB-UniRule"/>
</dbReference>